<evidence type="ECO:0000256" key="1">
    <source>
        <dbReference type="PROSITE-ProRule" id="PRU00497"/>
    </source>
</evidence>
<dbReference type="InterPro" id="IPR000618">
    <property type="entry name" value="Insect_cuticle"/>
</dbReference>
<keyword evidence="4" id="KW-1185">Reference proteome</keyword>
<accession>A0A6A4WVZ5</accession>
<dbReference type="EMBL" id="VIIS01000538">
    <property type="protein sequence ID" value="KAF0307830.1"/>
    <property type="molecule type" value="Genomic_DNA"/>
</dbReference>
<dbReference type="AlphaFoldDB" id="A0A6A4WVZ5"/>
<reference evidence="3 4" key="1">
    <citation type="submission" date="2019-07" db="EMBL/GenBank/DDBJ databases">
        <title>Draft genome assembly of a fouling barnacle, Amphibalanus amphitrite (Darwin, 1854): The first reference genome for Thecostraca.</title>
        <authorList>
            <person name="Kim W."/>
        </authorList>
    </citation>
    <scope>NUCLEOTIDE SEQUENCE [LARGE SCALE GENOMIC DNA]</scope>
    <source>
        <strain evidence="3">SNU_AA5</strain>
        <tissue evidence="3">Soma without cirri and trophi</tissue>
    </source>
</reference>
<dbReference type="PANTHER" id="PTHR10380">
    <property type="entry name" value="CUTICLE PROTEIN"/>
    <property type="match status" value="1"/>
</dbReference>
<evidence type="ECO:0000256" key="2">
    <source>
        <dbReference type="SAM" id="SignalP"/>
    </source>
</evidence>
<protein>
    <submittedName>
        <fullName evidence="3">Cuticle protein 7</fullName>
    </submittedName>
</protein>
<feature type="signal peptide" evidence="2">
    <location>
        <begin position="1"/>
        <end position="15"/>
    </location>
</feature>
<name>A0A6A4WVZ5_AMPAM</name>
<evidence type="ECO:0000313" key="3">
    <source>
        <dbReference type="EMBL" id="KAF0307830.1"/>
    </source>
</evidence>
<feature type="chain" id="PRO_5025491801" evidence="2">
    <location>
        <begin position="16"/>
        <end position="337"/>
    </location>
</feature>
<dbReference type="PROSITE" id="PS51155">
    <property type="entry name" value="CHIT_BIND_RR_2"/>
    <property type="match status" value="1"/>
</dbReference>
<sequence>MRLVVLSALVAAAAAAYYDYNLPLTYAASPYSAAPLTYAAAPYAAAPLTYAAAPYAAAPYAAASYAAAPLTYAASPVAAAPAPYSFSRRYQTQDELGQATFGHEEPNQSHAAVRDAFGNVAGTYSYINPEGQTISVKYTAGEEGVQVESNALPVAPIDTGKPPVDTGVPPAPVQATPEVQAATAAHLAAVMEAEQMAAAPEMPDSAPEMMPGAAPEMPEMMPGASSEMPGAAPGMRKRRALLYAAAAPAPAAGYAAEKTEVILNPGHATSYRVDPVEPALLRKRRGVLLPSLYSGSALLYAAAPAPAAAPAAGYAAEKTEVILNPGHATSYRVDPLM</sequence>
<dbReference type="GO" id="GO:0062129">
    <property type="term" value="C:chitin-based extracellular matrix"/>
    <property type="evidence" value="ECO:0007669"/>
    <property type="project" value="TreeGrafter"/>
</dbReference>
<dbReference type="Proteomes" id="UP000440578">
    <property type="component" value="Unassembled WGS sequence"/>
</dbReference>
<comment type="caution">
    <text evidence="3">The sequence shown here is derived from an EMBL/GenBank/DDBJ whole genome shotgun (WGS) entry which is preliminary data.</text>
</comment>
<proteinExistence type="predicted"/>
<dbReference type="OrthoDB" id="6374592at2759"/>
<dbReference type="PANTHER" id="PTHR10380:SF196">
    <property type="entry name" value="CUTICULAR PROTEIN 72EA"/>
    <property type="match status" value="1"/>
</dbReference>
<keyword evidence="2" id="KW-0732">Signal</keyword>
<dbReference type="InterPro" id="IPR050468">
    <property type="entry name" value="Cuticle_Struct_Prot"/>
</dbReference>
<dbReference type="GO" id="GO:0008010">
    <property type="term" value="F:structural constituent of chitin-based larval cuticle"/>
    <property type="evidence" value="ECO:0007669"/>
    <property type="project" value="TreeGrafter"/>
</dbReference>
<organism evidence="3 4">
    <name type="scientific">Amphibalanus amphitrite</name>
    <name type="common">Striped barnacle</name>
    <name type="synonym">Balanus amphitrite</name>
    <dbReference type="NCBI Taxonomy" id="1232801"/>
    <lineage>
        <taxon>Eukaryota</taxon>
        <taxon>Metazoa</taxon>
        <taxon>Ecdysozoa</taxon>
        <taxon>Arthropoda</taxon>
        <taxon>Crustacea</taxon>
        <taxon>Multicrustacea</taxon>
        <taxon>Cirripedia</taxon>
        <taxon>Thoracica</taxon>
        <taxon>Thoracicalcarea</taxon>
        <taxon>Balanomorpha</taxon>
        <taxon>Balanoidea</taxon>
        <taxon>Balanidae</taxon>
        <taxon>Amphibalaninae</taxon>
        <taxon>Amphibalanus</taxon>
    </lineage>
</organism>
<dbReference type="Pfam" id="PF00379">
    <property type="entry name" value="Chitin_bind_4"/>
    <property type="match status" value="1"/>
</dbReference>
<keyword evidence="1" id="KW-0193">Cuticle</keyword>
<gene>
    <name evidence="3" type="primary">CUO7_6</name>
    <name evidence="3" type="ORF">FJT64_020888</name>
</gene>
<evidence type="ECO:0000313" key="4">
    <source>
        <dbReference type="Proteomes" id="UP000440578"/>
    </source>
</evidence>